<proteinExistence type="predicted"/>
<evidence type="ECO:0000313" key="1">
    <source>
        <dbReference type="EMBL" id="AEJ81556.1"/>
    </source>
</evidence>
<sequence length="67" mass="7331">MPSVKHAVIVIQLDDGNIVQRPMVAVETEIVTAMLAEHDTGILKTIPLKGMSFKKSGELVHEGIHQQ</sequence>
<dbReference type="EMBL" id="HQ728266">
    <property type="protein sequence ID" value="AEJ81556.1"/>
    <property type="molecule type" value="Genomic_DNA"/>
</dbReference>
<reference evidence="1 2" key="1">
    <citation type="journal article" date="2011" name="Appl. Environ. Microbiol.">
        <title>Novel Virulent and Broad-Host-Range Erwinia amylovora Bacteriophages Reveal a High Degree of Mosaicism and a Relationship to Enterobacteriaceae Phages.</title>
        <authorList>
            <person name="Born Y."/>
            <person name="Fieseler L."/>
            <person name="Marazzi J."/>
            <person name="Lurz R."/>
            <person name="Duffy B."/>
            <person name="Loessner M.J."/>
        </authorList>
    </citation>
    <scope>NUCLEOTIDE SEQUENCE [LARGE SCALE GENOMIC DNA]</scope>
</reference>
<dbReference type="KEGG" id="vg:14013725"/>
<accession>G0YQC9</accession>
<dbReference type="RefSeq" id="YP_007005773.1">
    <property type="nucleotide sequence ID" value="NC_019514.1"/>
</dbReference>
<protein>
    <submittedName>
        <fullName evidence="1">Gp037</fullName>
    </submittedName>
</protein>
<keyword evidence="2" id="KW-1185">Reference proteome</keyword>
<name>G0YQC9_9CAUD</name>
<dbReference type="GeneID" id="14013725"/>
<evidence type="ECO:0000313" key="2">
    <source>
        <dbReference type="Proteomes" id="UP000008893"/>
    </source>
</evidence>
<dbReference type="Proteomes" id="UP000008893">
    <property type="component" value="Segment"/>
</dbReference>
<organism evidence="1 2">
    <name type="scientific">Erwinia phage vB_EamP-S6</name>
    <dbReference type="NCBI Taxonomy" id="1051675"/>
    <lineage>
        <taxon>Viruses</taxon>
        <taxon>Duplodnaviria</taxon>
        <taxon>Heunggongvirae</taxon>
        <taxon>Uroviricota</taxon>
        <taxon>Caudoviricetes</taxon>
        <taxon>Schitoviridae</taxon>
        <taxon>Waedenswilvirus</taxon>
        <taxon>Waedenswilvirus S6</taxon>
    </lineage>
</organism>